<gene>
    <name evidence="4" type="ORF">HTZ77_13815</name>
</gene>
<accession>A0A7Y6I8V3</accession>
<name>A0A7Y6I8V3_9ACTN</name>
<organism evidence="4 5">
    <name type="scientific">Nonomuraea montanisoli</name>
    <dbReference type="NCBI Taxonomy" id="2741721"/>
    <lineage>
        <taxon>Bacteria</taxon>
        <taxon>Bacillati</taxon>
        <taxon>Actinomycetota</taxon>
        <taxon>Actinomycetes</taxon>
        <taxon>Streptosporangiales</taxon>
        <taxon>Streptosporangiaceae</taxon>
        <taxon>Nonomuraea</taxon>
    </lineage>
</organism>
<feature type="chain" id="PRO_5038843238" evidence="2">
    <location>
        <begin position="20"/>
        <end position="185"/>
    </location>
</feature>
<evidence type="ECO:0000259" key="3">
    <source>
        <dbReference type="Pfam" id="PF13628"/>
    </source>
</evidence>
<sequence>MRRSHLSLLLAAVAAAATAGCGGGVTDSSASSEASSSASAPAGHASGQDRAWMRQLHLGGLAELHAAKLAQDKGSQDVKALGDTLVKDHGTLDEQLVRTAERHGVRLPTGLSTAQQKEAVALEKAGHARFDRRFVKEMAQSHKRAISSTKREIKKGSAPEIVSLAKSTLPSLEHHLAMLREADGS</sequence>
<dbReference type="EMBL" id="JABWGN010000005">
    <property type="protein sequence ID" value="NUW32499.1"/>
    <property type="molecule type" value="Genomic_DNA"/>
</dbReference>
<dbReference type="PANTHER" id="PTHR38593">
    <property type="entry name" value="BLR2558 PROTEIN"/>
    <property type="match status" value="1"/>
</dbReference>
<keyword evidence="2" id="KW-0732">Signal</keyword>
<dbReference type="RefSeq" id="WP_175589950.1">
    <property type="nucleotide sequence ID" value="NZ_JABWGN010000005.1"/>
</dbReference>
<evidence type="ECO:0000256" key="2">
    <source>
        <dbReference type="SAM" id="SignalP"/>
    </source>
</evidence>
<evidence type="ECO:0000313" key="4">
    <source>
        <dbReference type="EMBL" id="NUW32499.1"/>
    </source>
</evidence>
<dbReference type="Proteomes" id="UP000586042">
    <property type="component" value="Unassembled WGS sequence"/>
</dbReference>
<feature type="domain" description="DUF4142" evidence="3">
    <location>
        <begin position="48"/>
        <end position="180"/>
    </location>
</feature>
<comment type="caution">
    <text evidence="4">The sequence shown here is derived from an EMBL/GenBank/DDBJ whole genome shotgun (WGS) entry which is preliminary data.</text>
</comment>
<proteinExistence type="predicted"/>
<dbReference type="Pfam" id="PF13628">
    <property type="entry name" value="DUF4142"/>
    <property type="match status" value="1"/>
</dbReference>
<feature type="signal peptide" evidence="2">
    <location>
        <begin position="1"/>
        <end position="19"/>
    </location>
</feature>
<dbReference type="PANTHER" id="PTHR38593:SF1">
    <property type="entry name" value="BLR2558 PROTEIN"/>
    <property type="match status" value="1"/>
</dbReference>
<evidence type="ECO:0000256" key="1">
    <source>
        <dbReference type="SAM" id="MobiDB-lite"/>
    </source>
</evidence>
<dbReference type="InterPro" id="IPR025419">
    <property type="entry name" value="DUF4142"/>
</dbReference>
<dbReference type="AlphaFoldDB" id="A0A7Y6I8V3"/>
<dbReference type="PROSITE" id="PS51257">
    <property type="entry name" value="PROKAR_LIPOPROTEIN"/>
    <property type="match status" value="1"/>
</dbReference>
<dbReference type="InterPro" id="IPR012347">
    <property type="entry name" value="Ferritin-like"/>
</dbReference>
<feature type="compositionally biased region" description="Low complexity" evidence="1">
    <location>
        <begin position="26"/>
        <end position="46"/>
    </location>
</feature>
<evidence type="ECO:0000313" key="5">
    <source>
        <dbReference type="Proteomes" id="UP000586042"/>
    </source>
</evidence>
<reference evidence="4 5" key="1">
    <citation type="submission" date="2020-06" db="EMBL/GenBank/DDBJ databases">
        <title>Nonomuraea sp. SMC257, a novel actinomycete isolated from soil.</title>
        <authorList>
            <person name="Chanama M."/>
        </authorList>
    </citation>
    <scope>NUCLEOTIDE SEQUENCE [LARGE SCALE GENOMIC DNA]</scope>
    <source>
        <strain evidence="4 5">SMC257</strain>
    </source>
</reference>
<feature type="region of interest" description="Disordered" evidence="1">
    <location>
        <begin position="24"/>
        <end position="48"/>
    </location>
</feature>
<protein>
    <submittedName>
        <fullName evidence="4">DUF4142 domain-containing protein</fullName>
    </submittedName>
</protein>
<dbReference type="Gene3D" id="1.20.1260.10">
    <property type="match status" value="1"/>
</dbReference>
<keyword evidence="5" id="KW-1185">Reference proteome</keyword>